<sequence length="294" mass="33246">MYFAKKKLYHLIKKMLIFFLGTLFAPCLAVPGPVLSAPQGFAYAVDVDKALPPSFFECVKRAGYSAVFTRAYDPTGAGRFDSNAVNNIRNAKKAGLETEVFMTPNVRSLKNGKKQFTELYRGLKKQKIEVKTVWLQVSSSMNWKNSTRANIAFLKDILDKAKSYDVTIGFYTNAYAWSKIANGAWVQNPLLWYCKVNGEGSSGETEANFSDFEPFGNFVEPRVKQFGKMVEVCGVTVNKNIYTLNQSMHFLAPSAEEHELIQKFLRTRMGVPHVPTAFILRERDGESVRDRSLW</sequence>
<gene>
    <name evidence="3" type="primary">Necator_chrV.g20307</name>
    <name evidence="3" type="ORF">RB195_015515</name>
</gene>
<proteinExistence type="inferred from homology"/>
<dbReference type="SUPFAM" id="SSF51445">
    <property type="entry name" value="(Trans)glycosidases"/>
    <property type="match status" value="1"/>
</dbReference>
<dbReference type="PROSITE" id="PS51904">
    <property type="entry name" value="GLYCOSYL_HYDROL_F25_2"/>
    <property type="match status" value="1"/>
</dbReference>
<dbReference type="InterPro" id="IPR017853">
    <property type="entry name" value="GH"/>
</dbReference>
<dbReference type="PANTHER" id="PTHR23208">
    <property type="entry name" value="LYSOZYME PROTEIN"/>
    <property type="match status" value="1"/>
</dbReference>
<protein>
    <recommendedName>
        <fullName evidence="5">Glycosyl hydrolase family 25</fullName>
    </recommendedName>
</protein>
<accession>A0ABR1E4Y3</accession>
<comment type="caution">
    <text evidence="3">The sequence shown here is derived from an EMBL/GenBank/DDBJ whole genome shotgun (WGS) entry which is preliminary data.</text>
</comment>
<organism evidence="3 4">
    <name type="scientific">Necator americanus</name>
    <name type="common">Human hookworm</name>
    <dbReference type="NCBI Taxonomy" id="51031"/>
    <lineage>
        <taxon>Eukaryota</taxon>
        <taxon>Metazoa</taxon>
        <taxon>Ecdysozoa</taxon>
        <taxon>Nematoda</taxon>
        <taxon>Chromadorea</taxon>
        <taxon>Rhabditida</taxon>
        <taxon>Rhabditina</taxon>
        <taxon>Rhabditomorpha</taxon>
        <taxon>Strongyloidea</taxon>
        <taxon>Ancylostomatidae</taxon>
        <taxon>Bunostominae</taxon>
        <taxon>Necator</taxon>
    </lineage>
</organism>
<dbReference type="PANTHER" id="PTHR23208:SF36">
    <property type="entry name" value="LYSOZYME-RELATED"/>
    <property type="match status" value="1"/>
</dbReference>
<name>A0ABR1E4Y3_NECAM</name>
<keyword evidence="2" id="KW-0732">Signal</keyword>
<dbReference type="Proteomes" id="UP001303046">
    <property type="component" value="Unassembled WGS sequence"/>
</dbReference>
<evidence type="ECO:0000256" key="1">
    <source>
        <dbReference type="ARBA" id="ARBA00010646"/>
    </source>
</evidence>
<evidence type="ECO:0000313" key="4">
    <source>
        <dbReference type="Proteomes" id="UP001303046"/>
    </source>
</evidence>
<dbReference type="Gene3D" id="3.20.20.80">
    <property type="entry name" value="Glycosidases"/>
    <property type="match status" value="1"/>
</dbReference>
<comment type="similarity">
    <text evidence="1">Belongs to the glycosyl hydrolase 25 family.</text>
</comment>
<evidence type="ECO:0000313" key="3">
    <source>
        <dbReference type="EMBL" id="KAK6757742.1"/>
    </source>
</evidence>
<dbReference type="EMBL" id="JAVFWL010000005">
    <property type="protein sequence ID" value="KAK6757742.1"/>
    <property type="molecule type" value="Genomic_DNA"/>
</dbReference>
<dbReference type="InterPro" id="IPR051595">
    <property type="entry name" value="GH25_Enzymes"/>
</dbReference>
<evidence type="ECO:0008006" key="5">
    <source>
        <dbReference type="Google" id="ProtNLM"/>
    </source>
</evidence>
<dbReference type="InterPro" id="IPR002053">
    <property type="entry name" value="Glyco_hydro_25"/>
</dbReference>
<evidence type="ECO:0000256" key="2">
    <source>
        <dbReference type="ARBA" id="ARBA00022729"/>
    </source>
</evidence>
<keyword evidence="4" id="KW-1185">Reference proteome</keyword>
<reference evidence="3 4" key="1">
    <citation type="submission" date="2023-08" db="EMBL/GenBank/DDBJ databases">
        <title>A Necator americanus chromosomal reference genome.</title>
        <authorList>
            <person name="Ilik V."/>
            <person name="Petrzelkova K.J."/>
            <person name="Pardy F."/>
            <person name="Fuh T."/>
            <person name="Niatou-Singa F.S."/>
            <person name="Gouil Q."/>
            <person name="Baker L."/>
            <person name="Ritchie M.E."/>
            <person name="Jex A.R."/>
            <person name="Gazzola D."/>
            <person name="Li H."/>
            <person name="Toshio Fujiwara R."/>
            <person name="Zhan B."/>
            <person name="Aroian R.V."/>
            <person name="Pafco B."/>
            <person name="Schwarz E.M."/>
        </authorList>
    </citation>
    <scope>NUCLEOTIDE SEQUENCE [LARGE SCALE GENOMIC DNA]</scope>
    <source>
        <strain evidence="3 4">Aroian</strain>
        <tissue evidence="3">Whole animal</tissue>
    </source>
</reference>